<keyword evidence="1" id="KW-0812">Transmembrane</keyword>
<name>A0A2N1PSQ1_9BACT</name>
<reference evidence="2" key="1">
    <citation type="journal article" date="2017" name="ISME J.">
        <title>Potential for microbial H2 and metal transformations associated with novel bacteria and archaea in deep terrestrial subsurface sediments.</title>
        <authorList>
            <person name="Hernsdorf A.W."/>
            <person name="Amano Y."/>
            <person name="Miyakawa K."/>
            <person name="Ise K."/>
            <person name="Suzuki Y."/>
            <person name="Anantharaman K."/>
            <person name="Probst A."/>
            <person name="Burstein D."/>
            <person name="Thomas B.C."/>
            <person name="Banfield J.F."/>
        </authorList>
    </citation>
    <scope>NUCLEOTIDE SEQUENCE [LARGE SCALE GENOMIC DNA]</scope>
    <source>
        <strain evidence="2">HGW-Wallbacteria-1</strain>
    </source>
</reference>
<dbReference type="Proteomes" id="UP000233256">
    <property type="component" value="Unassembled WGS sequence"/>
</dbReference>
<dbReference type="EMBL" id="PGXC01000003">
    <property type="protein sequence ID" value="PKK91363.1"/>
    <property type="molecule type" value="Genomic_DNA"/>
</dbReference>
<keyword evidence="1" id="KW-0472">Membrane</keyword>
<sequence length="237" mass="25005">MKINHESGQGPVKESRHTVGRKSGALLTWTSLFIFCAMFSFSLLSGCGDLSSESDEASGVLSGIIGTVGDGPESLRGGVTAFAAKNLEIAAREFSNVSASDSASLSEKAIARAGLGWVLMKKNDTQGAYESFRQAAPLSIDAAMGMVTVAVEGNSADKIQEALLAIETLGCRDTSRRMVFNIPHGVSEAQTRSLMACLYGFLGDVMSGRHQYAKANELNGGEAAQFISAMRVLDIEP</sequence>
<evidence type="ECO:0000256" key="1">
    <source>
        <dbReference type="SAM" id="Phobius"/>
    </source>
</evidence>
<organism evidence="2">
    <name type="scientific">Candidatus Wallbacteria bacterium HGW-Wallbacteria-1</name>
    <dbReference type="NCBI Taxonomy" id="2013854"/>
    <lineage>
        <taxon>Bacteria</taxon>
        <taxon>Candidatus Walliibacteriota</taxon>
    </lineage>
</organism>
<proteinExistence type="predicted"/>
<protein>
    <recommendedName>
        <fullName evidence="3">Tetratricopeptide repeat-like domain-containing protein</fullName>
    </recommendedName>
</protein>
<feature type="transmembrane region" description="Helical" evidence="1">
    <location>
        <begin position="25"/>
        <end position="44"/>
    </location>
</feature>
<keyword evidence="1" id="KW-1133">Transmembrane helix</keyword>
<comment type="caution">
    <text evidence="2">The sequence shown here is derived from an EMBL/GenBank/DDBJ whole genome shotgun (WGS) entry which is preliminary data.</text>
</comment>
<accession>A0A2N1PSQ1</accession>
<reference evidence="2" key="2">
    <citation type="submission" date="2017-11" db="EMBL/GenBank/DDBJ databases">
        <authorList>
            <person name="Han C.G."/>
        </authorList>
    </citation>
    <scope>NUCLEOTIDE SEQUENCE</scope>
    <source>
        <strain evidence="2">HGW-Wallbacteria-1</strain>
    </source>
</reference>
<evidence type="ECO:0000313" key="2">
    <source>
        <dbReference type="EMBL" id="PKK91363.1"/>
    </source>
</evidence>
<gene>
    <name evidence="2" type="ORF">CVV64_06235</name>
</gene>
<evidence type="ECO:0008006" key="3">
    <source>
        <dbReference type="Google" id="ProtNLM"/>
    </source>
</evidence>
<dbReference type="AlphaFoldDB" id="A0A2N1PSQ1"/>